<dbReference type="InterPro" id="IPR012301">
    <property type="entry name" value="Malic_N_dom"/>
</dbReference>
<dbReference type="InterPro" id="IPR037062">
    <property type="entry name" value="Malic_N_dom_sf"/>
</dbReference>
<keyword evidence="4 6" id="KW-0479">Metal-binding</keyword>
<dbReference type="FunFam" id="3.40.50.720:FF:000182">
    <property type="entry name" value="NAD-dependent malic enzyme"/>
    <property type="match status" value="1"/>
</dbReference>
<comment type="similarity">
    <text evidence="3 6">Belongs to the malic enzymes family.</text>
</comment>
<dbReference type="InterPro" id="IPR001891">
    <property type="entry name" value="Malic_OxRdtase"/>
</dbReference>
<evidence type="ECO:0000313" key="9">
    <source>
        <dbReference type="EMBL" id="RHZ44942.1"/>
    </source>
</evidence>
<proteinExistence type="inferred from homology"/>
<dbReference type="EMBL" id="PQFF01000563">
    <property type="protein sequence ID" value="RHZ44942.1"/>
    <property type="molecule type" value="Genomic_DNA"/>
</dbReference>
<dbReference type="OrthoDB" id="5365701at2759"/>
<dbReference type="NCBIfam" id="NF010052">
    <property type="entry name" value="PRK13529.1"/>
    <property type="match status" value="1"/>
</dbReference>
<dbReference type="SUPFAM" id="SSF51735">
    <property type="entry name" value="NAD(P)-binding Rossmann-fold domains"/>
    <property type="match status" value="1"/>
</dbReference>
<dbReference type="InterPro" id="IPR015884">
    <property type="entry name" value="Malic_enzyme_CS"/>
</dbReference>
<comment type="caution">
    <text evidence="9">The sequence shown here is derived from an EMBL/GenBank/DDBJ whole genome shotgun (WGS) entry which is preliminary data.</text>
</comment>
<dbReference type="Gene3D" id="3.40.50.720">
    <property type="entry name" value="NAD(P)-binding Rossmann-like Domain"/>
    <property type="match status" value="1"/>
</dbReference>
<accession>A0A397G1N6</accession>
<dbReference type="GO" id="GO:0005739">
    <property type="term" value="C:mitochondrion"/>
    <property type="evidence" value="ECO:0007669"/>
    <property type="project" value="TreeGrafter"/>
</dbReference>
<evidence type="ECO:0000256" key="4">
    <source>
        <dbReference type="ARBA" id="ARBA00022723"/>
    </source>
</evidence>
<evidence type="ECO:0000256" key="1">
    <source>
        <dbReference type="ARBA" id="ARBA00001936"/>
    </source>
</evidence>
<reference evidence="9 10" key="1">
    <citation type="submission" date="2018-08" db="EMBL/GenBank/DDBJ databases">
        <title>Genome and evolution of the arbuscular mycorrhizal fungus Diversispora epigaea (formerly Glomus versiforme) and its bacterial endosymbionts.</title>
        <authorList>
            <person name="Sun X."/>
            <person name="Fei Z."/>
            <person name="Harrison M."/>
        </authorList>
    </citation>
    <scope>NUCLEOTIDE SEQUENCE [LARGE SCALE GENOMIC DNA]</scope>
    <source>
        <strain evidence="9 10">IT104</strain>
    </source>
</reference>
<dbReference type="SMART" id="SM01274">
    <property type="entry name" value="malic"/>
    <property type="match status" value="1"/>
</dbReference>
<comment type="cofactor">
    <cofactor evidence="2">
        <name>Mg(2+)</name>
        <dbReference type="ChEBI" id="CHEBI:18420"/>
    </cofactor>
</comment>
<gene>
    <name evidence="9" type="ORF">Glove_707g62</name>
</gene>
<evidence type="ECO:0000256" key="2">
    <source>
        <dbReference type="ARBA" id="ARBA00001946"/>
    </source>
</evidence>
<dbReference type="InterPro" id="IPR046346">
    <property type="entry name" value="Aminoacid_DH-like_N_sf"/>
</dbReference>
<dbReference type="SUPFAM" id="SSF53223">
    <property type="entry name" value="Aminoacid dehydrogenase-like, N-terminal domain"/>
    <property type="match status" value="1"/>
</dbReference>
<dbReference type="PANTHER" id="PTHR23406:SF32">
    <property type="entry name" value="NADP-DEPENDENT MALIC ENZYME"/>
    <property type="match status" value="1"/>
</dbReference>
<dbReference type="GO" id="GO:0004471">
    <property type="term" value="F:malate dehydrogenase (decarboxylating) (NAD+) activity"/>
    <property type="evidence" value="ECO:0007669"/>
    <property type="project" value="TreeGrafter"/>
</dbReference>
<dbReference type="Gene3D" id="3.40.50.10380">
    <property type="entry name" value="Malic enzyme, N-terminal domain"/>
    <property type="match status" value="1"/>
</dbReference>
<dbReference type="PRINTS" id="PR00072">
    <property type="entry name" value="MALOXRDTASE"/>
</dbReference>
<feature type="domain" description="Malic enzyme NAD-binding" evidence="7">
    <location>
        <begin position="334"/>
        <end position="594"/>
    </location>
</feature>
<evidence type="ECO:0000259" key="7">
    <source>
        <dbReference type="SMART" id="SM00919"/>
    </source>
</evidence>
<evidence type="ECO:0000256" key="5">
    <source>
        <dbReference type="ARBA" id="ARBA00023002"/>
    </source>
</evidence>
<dbReference type="GO" id="GO:0051287">
    <property type="term" value="F:NAD binding"/>
    <property type="evidence" value="ECO:0007669"/>
    <property type="project" value="InterPro"/>
</dbReference>
<protein>
    <recommendedName>
        <fullName evidence="6">Malic enzyme</fullName>
    </recommendedName>
</protein>
<dbReference type="InterPro" id="IPR036291">
    <property type="entry name" value="NAD(P)-bd_dom_sf"/>
</dbReference>
<dbReference type="AlphaFoldDB" id="A0A397G1N6"/>
<keyword evidence="10" id="KW-1185">Reference proteome</keyword>
<dbReference type="SMART" id="SM00919">
    <property type="entry name" value="Malic_M"/>
    <property type="match status" value="1"/>
</dbReference>
<dbReference type="Pfam" id="PF00390">
    <property type="entry name" value="malic"/>
    <property type="match status" value="1"/>
</dbReference>
<evidence type="ECO:0000313" key="10">
    <source>
        <dbReference type="Proteomes" id="UP000266861"/>
    </source>
</evidence>
<dbReference type="PANTHER" id="PTHR23406">
    <property type="entry name" value="MALIC ENZYME-RELATED"/>
    <property type="match status" value="1"/>
</dbReference>
<evidence type="ECO:0000259" key="8">
    <source>
        <dbReference type="SMART" id="SM01274"/>
    </source>
</evidence>
<comment type="cofactor">
    <cofactor evidence="1">
        <name>Mn(2+)</name>
        <dbReference type="ChEBI" id="CHEBI:29035"/>
    </cofactor>
</comment>
<keyword evidence="5 6" id="KW-0560">Oxidoreductase</keyword>
<dbReference type="InterPro" id="IPR012302">
    <property type="entry name" value="Malic_NAD-bd"/>
</dbReference>
<dbReference type="Pfam" id="PF03949">
    <property type="entry name" value="Malic_M"/>
    <property type="match status" value="1"/>
</dbReference>
<dbReference type="STRING" id="1348612.A0A397G1N6"/>
<dbReference type="PROSITE" id="PS00331">
    <property type="entry name" value="MALIC_ENZYMES"/>
    <property type="match status" value="1"/>
</dbReference>
<dbReference type="GO" id="GO:0006108">
    <property type="term" value="P:malate metabolic process"/>
    <property type="evidence" value="ECO:0007669"/>
    <property type="project" value="TreeGrafter"/>
</dbReference>
<dbReference type="Proteomes" id="UP000266861">
    <property type="component" value="Unassembled WGS sequence"/>
</dbReference>
<feature type="domain" description="Malic enzyme N-terminal" evidence="8">
    <location>
        <begin position="131"/>
        <end position="324"/>
    </location>
</feature>
<evidence type="ECO:0000256" key="6">
    <source>
        <dbReference type="RuleBase" id="RU003426"/>
    </source>
</evidence>
<organism evidence="9 10">
    <name type="scientific">Diversispora epigaea</name>
    <dbReference type="NCBI Taxonomy" id="1348612"/>
    <lineage>
        <taxon>Eukaryota</taxon>
        <taxon>Fungi</taxon>
        <taxon>Fungi incertae sedis</taxon>
        <taxon>Mucoromycota</taxon>
        <taxon>Glomeromycotina</taxon>
        <taxon>Glomeromycetes</taxon>
        <taxon>Diversisporales</taxon>
        <taxon>Diversisporaceae</taxon>
        <taxon>Diversispora</taxon>
    </lineage>
</organism>
<dbReference type="GO" id="GO:0046872">
    <property type="term" value="F:metal ion binding"/>
    <property type="evidence" value="ECO:0007669"/>
    <property type="project" value="UniProtKB-KW"/>
</dbReference>
<sequence length="838" mass="95528">MLIRNFACRMRRNTRDVYWLQVINSCHTSENTIKNFVDIMPQFYANNSSSSSSLESGSKNGTNDSKIENVMRSSYLNRGTTMSQSLRNSLKLTGLMPVAVENLDLQKKRALQQLRSKPTDLEKYLFLAWLRNTNVRLFYQIVIEELEEITPLIYTPTVGTACLEYSHIYPFLAPPGVPDGLYLSINDSLSNLKQIIKNYQPYPFDESFTPQIAVITDGSRILGLGDLGVNGMGIPVGKLQLYVAGAGIDPRRTLPITLDLGTDSEKNLNDELYLGLRRKRVNDEQFYSFLDAVIESLIEVYPQLLIQFEDFSSEHAFELLAKYRNNIFCFNDDIQGTGAVVLSGFINAVNLVKKEIPPTHHRLLFFGAGSAGVGVAKQLLEFFTIEHGMSEKDAKKLVWFVDTKGLITLDRGDKLAKHKVYFARSDNNGKQYKSLLEVIDYVKPTALIGLSTTGGVFNDDVLRRMSELNKRPIIFPLSNPMVNAECTFENAMRITKNKAIFASGTAFPPHVDQETGKVYYPGQGNNMYIFPGLGLGAILARSKIITDRQIYASASALATSLTFEETSQNLLYPAIQRIRQVSSEVAAAVIVEAVDEGLARNPKVIELVKKDYIKEMKLRKGEKWEKLIKFVDSNMWDPKNAKFFEIDENLTSTSGKIIELVKKDYIKEMKLRKGEKWEKLIKFVDSNMWDPKNAKFFEIDENLTSTSGKKFQRAFLQRPQEFKCFQGPSRNNDFLNLIFGKYPSFLIIFEKNLKTRPLWWVEDTDDLCKDPSGILRNDLEKSTGFGKFIDTRNSEFQYPPAVEELINKNRQYYEYLYQFRIKVLSHSPPVITTSYFTF</sequence>
<name>A0A397G1N6_9GLOM</name>
<evidence type="ECO:0000256" key="3">
    <source>
        <dbReference type="ARBA" id="ARBA00008785"/>
    </source>
</evidence>